<dbReference type="Gene3D" id="3.40.50.300">
    <property type="entry name" value="P-loop containing nucleotide triphosphate hydrolases"/>
    <property type="match status" value="1"/>
</dbReference>
<dbReference type="Proteomes" id="UP000255277">
    <property type="component" value="Unassembled WGS sequence"/>
</dbReference>
<reference evidence="7 8" key="1">
    <citation type="submission" date="2018-06" db="EMBL/GenBank/DDBJ databases">
        <authorList>
            <consortium name="Pathogen Informatics"/>
            <person name="Doyle S."/>
        </authorList>
    </citation>
    <scope>NUCLEOTIDE SEQUENCE [LARGE SCALE GENOMIC DNA]</scope>
    <source>
        <strain evidence="7 8">NCTC12195</strain>
    </source>
</reference>
<accession>A0A380F8W8</accession>
<sequence length="72" mass="7797">MPPLLEVKNLGVTFNQGNNSINAVKNVSFKLDKKKILGIVGESGSGKSITAKSIMGLLPDSPRSCHIWRDFV</sequence>
<keyword evidence="7" id="KW-0547">Nucleotide-binding</keyword>
<feature type="domain" description="ABC transporter" evidence="6">
    <location>
        <begin position="24"/>
        <end position="60"/>
    </location>
</feature>
<dbReference type="GO" id="GO:0005524">
    <property type="term" value="F:ATP binding"/>
    <property type="evidence" value="ECO:0007669"/>
    <property type="project" value="UniProtKB-KW"/>
</dbReference>
<dbReference type="EMBL" id="UHDK01000001">
    <property type="protein sequence ID" value="SUM30642.1"/>
    <property type="molecule type" value="Genomic_DNA"/>
</dbReference>
<gene>
    <name evidence="7" type="primary">oppF_1</name>
    <name evidence="7" type="ORF">NCTC12195_00041</name>
</gene>
<comment type="subcellular location">
    <subcellularLocation>
        <location evidence="1">Membrane</location>
    </subcellularLocation>
</comment>
<comment type="similarity">
    <text evidence="2">Belongs to the ABC transporter superfamily.</text>
</comment>
<dbReference type="GO" id="GO:0016020">
    <property type="term" value="C:membrane"/>
    <property type="evidence" value="ECO:0007669"/>
    <property type="project" value="UniProtKB-SubCell"/>
</dbReference>
<dbReference type="EC" id="3.6.3.-" evidence="7"/>
<evidence type="ECO:0000313" key="8">
    <source>
        <dbReference type="Proteomes" id="UP000255277"/>
    </source>
</evidence>
<dbReference type="InterPro" id="IPR003439">
    <property type="entry name" value="ABC_transporter-like_ATP-bd"/>
</dbReference>
<keyword evidence="3" id="KW-0813">Transport</keyword>
<dbReference type="AlphaFoldDB" id="A0A380F8W8"/>
<protein>
    <submittedName>
        <fullName evidence="7">Glutathione transporter, ATP-binding component</fullName>
        <ecNumber evidence="7">3.6.3.-</ecNumber>
    </submittedName>
</protein>
<proteinExistence type="inferred from homology"/>
<dbReference type="SUPFAM" id="SSF52540">
    <property type="entry name" value="P-loop containing nucleoside triphosphate hydrolases"/>
    <property type="match status" value="1"/>
</dbReference>
<evidence type="ECO:0000256" key="2">
    <source>
        <dbReference type="ARBA" id="ARBA00005417"/>
    </source>
</evidence>
<dbReference type="PANTHER" id="PTHR43297:SF2">
    <property type="entry name" value="DIPEPTIDE TRANSPORT ATP-BINDING PROTEIN DPPD"/>
    <property type="match status" value="1"/>
</dbReference>
<evidence type="ECO:0000259" key="6">
    <source>
        <dbReference type="Pfam" id="PF00005"/>
    </source>
</evidence>
<evidence type="ECO:0000313" key="7">
    <source>
        <dbReference type="EMBL" id="SUM30642.1"/>
    </source>
</evidence>
<organism evidence="7 8">
    <name type="scientific">Staphylococcus gallinarum</name>
    <dbReference type="NCBI Taxonomy" id="1293"/>
    <lineage>
        <taxon>Bacteria</taxon>
        <taxon>Bacillati</taxon>
        <taxon>Bacillota</taxon>
        <taxon>Bacilli</taxon>
        <taxon>Bacillales</taxon>
        <taxon>Staphylococcaceae</taxon>
        <taxon>Staphylococcus</taxon>
    </lineage>
</organism>
<keyword evidence="7" id="KW-0378">Hydrolase</keyword>
<evidence type="ECO:0000256" key="1">
    <source>
        <dbReference type="ARBA" id="ARBA00004370"/>
    </source>
</evidence>
<dbReference type="Pfam" id="PF00005">
    <property type="entry name" value="ABC_tran"/>
    <property type="match status" value="1"/>
</dbReference>
<evidence type="ECO:0000256" key="4">
    <source>
        <dbReference type="ARBA" id="ARBA00022475"/>
    </source>
</evidence>
<keyword evidence="4" id="KW-1003">Cell membrane</keyword>
<dbReference type="InterPro" id="IPR050388">
    <property type="entry name" value="ABC_Ni/Peptide_Import"/>
</dbReference>
<evidence type="ECO:0000256" key="3">
    <source>
        <dbReference type="ARBA" id="ARBA00022448"/>
    </source>
</evidence>
<evidence type="ECO:0000256" key="5">
    <source>
        <dbReference type="ARBA" id="ARBA00023136"/>
    </source>
</evidence>
<dbReference type="InterPro" id="IPR027417">
    <property type="entry name" value="P-loop_NTPase"/>
</dbReference>
<dbReference type="PANTHER" id="PTHR43297">
    <property type="entry name" value="OLIGOPEPTIDE TRANSPORT ATP-BINDING PROTEIN APPD"/>
    <property type="match status" value="1"/>
</dbReference>
<keyword evidence="7" id="KW-0067">ATP-binding</keyword>
<keyword evidence="5" id="KW-0472">Membrane</keyword>
<name>A0A380F8W8_STAGA</name>
<dbReference type="GO" id="GO:0016887">
    <property type="term" value="F:ATP hydrolysis activity"/>
    <property type="evidence" value="ECO:0007669"/>
    <property type="project" value="InterPro"/>
</dbReference>